<dbReference type="AlphaFoldDB" id="A6K2F6"/>
<evidence type="ECO:0000313" key="2">
    <source>
        <dbReference type="EMBL" id="EDL90574.1"/>
    </source>
</evidence>
<name>A6K2F6_RAT</name>
<sequence>MQELASPLSSTGDQSVSINSEGDCGDNGNLGGRRNFFGCGGFGCMQGIGKMDLLMMETISDVGEATMLLAFKRTSL</sequence>
<gene>
    <name evidence="2" type="ORF">rCG_49652</name>
</gene>
<accession>A6K2F6</accession>
<evidence type="ECO:0000256" key="1">
    <source>
        <dbReference type="SAM" id="MobiDB-lite"/>
    </source>
</evidence>
<protein>
    <submittedName>
        <fullName evidence="2">RCG49652</fullName>
    </submittedName>
</protein>
<evidence type="ECO:0000313" key="3">
    <source>
        <dbReference type="Proteomes" id="UP000234681"/>
    </source>
</evidence>
<feature type="compositionally biased region" description="Polar residues" evidence="1">
    <location>
        <begin position="7"/>
        <end position="20"/>
    </location>
</feature>
<organism evidence="2 3">
    <name type="scientific">Rattus norvegicus</name>
    <name type="common">Rat</name>
    <dbReference type="NCBI Taxonomy" id="10116"/>
    <lineage>
        <taxon>Eukaryota</taxon>
        <taxon>Metazoa</taxon>
        <taxon>Chordata</taxon>
        <taxon>Craniata</taxon>
        <taxon>Vertebrata</taxon>
        <taxon>Euteleostomi</taxon>
        <taxon>Mammalia</taxon>
        <taxon>Eutheria</taxon>
        <taxon>Euarchontoglires</taxon>
        <taxon>Glires</taxon>
        <taxon>Rodentia</taxon>
        <taxon>Myomorpha</taxon>
        <taxon>Muroidea</taxon>
        <taxon>Muridae</taxon>
        <taxon>Murinae</taxon>
        <taxon>Rattus</taxon>
    </lineage>
</organism>
<reference evidence="2 3" key="1">
    <citation type="submission" date="2005-09" db="EMBL/GenBank/DDBJ databases">
        <authorList>
            <person name="Mural R.J."/>
            <person name="Li P.W."/>
            <person name="Adams M.D."/>
            <person name="Amanatides P.G."/>
            <person name="Baden-Tillson H."/>
            <person name="Barnstead M."/>
            <person name="Chin S.H."/>
            <person name="Dew I."/>
            <person name="Evans C.A."/>
            <person name="Ferriera S."/>
            <person name="Flanigan M."/>
            <person name="Fosler C."/>
            <person name="Glodek A."/>
            <person name="Gu Z."/>
            <person name="Holt R.A."/>
            <person name="Jennings D."/>
            <person name="Kraft C.L."/>
            <person name="Lu F."/>
            <person name="Nguyen T."/>
            <person name="Nusskern D.R."/>
            <person name="Pfannkoch C.M."/>
            <person name="Sitter C."/>
            <person name="Sutton G.G."/>
            <person name="Venter J.C."/>
            <person name="Wang Z."/>
            <person name="Woodage T."/>
            <person name="Zheng X.H."/>
            <person name="Zhong F."/>
        </authorList>
    </citation>
    <scope>NUCLEOTIDE SEQUENCE [LARGE SCALE GENOMIC DNA]</scope>
    <source>
        <strain>BN</strain>
        <strain evidence="3">Sprague-Dawley</strain>
    </source>
</reference>
<proteinExistence type="predicted"/>
<dbReference type="EMBL" id="CH474014">
    <property type="protein sequence ID" value="EDL90574.1"/>
    <property type="molecule type" value="Genomic_DNA"/>
</dbReference>
<dbReference type="Proteomes" id="UP000234681">
    <property type="component" value="Chromosome X"/>
</dbReference>
<feature type="region of interest" description="Disordered" evidence="1">
    <location>
        <begin position="1"/>
        <end position="29"/>
    </location>
</feature>